<dbReference type="Proteomes" id="UP001189122">
    <property type="component" value="Unassembled WGS sequence"/>
</dbReference>
<keyword evidence="3" id="KW-1185">Reference proteome</keyword>
<sequence length="34" mass="3780">MMREKANPVRRLQSPSLSSNACRSSQTCCREVPG</sequence>
<evidence type="ECO:0000256" key="1">
    <source>
        <dbReference type="SAM" id="MobiDB-lite"/>
    </source>
</evidence>
<accession>A0A7I8I7S9</accession>
<dbReference type="AlphaFoldDB" id="A0A7I8I7S9"/>
<proteinExistence type="predicted"/>
<name>A0A7I8I7S9_SPIIN</name>
<evidence type="ECO:0000313" key="3">
    <source>
        <dbReference type="Proteomes" id="UP001189122"/>
    </source>
</evidence>
<reference evidence="2 3" key="1">
    <citation type="submission" date="2019-12" db="EMBL/GenBank/DDBJ databases">
        <authorList>
            <person name="Scholz U."/>
            <person name="Mascher M."/>
            <person name="Fiebig A."/>
        </authorList>
    </citation>
    <scope>NUCLEOTIDE SEQUENCE</scope>
</reference>
<feature type="region of interest" description="Disordered" evidence="1">
    <location>
        <begin position="1"/>
        <end position="34"/>
    </location>
</feature>
<protein>
    <submittedName>
        <fullName evidence="2">Uncharacterized protein</fullName>
    </submittedName>
</protein>
<evidence type="ECO:0000313" key="2">
    <source>
        <dbReference type="EMBL" id="CAA2613871.1"/>
    </source>
</evidence>
<dbReference type="EMBL" id="CACRZD030000001">
    <property type="protein sequence ID" value="CAA6653686.1"/>
    <property type="molecule type" value="Genomic_DNA"/>
</dbReference>
<organism evidence="2">
    <name type="scientific">Spirodela intermedia</name>
    <name type="common">Intermediate duckweed</name>
    <dbReference type="NCBI Taxonomy" id="51605"/>
    <lineage>
        <taxon>Eukaryota</taxon>
        <taxon>Viridiplantae</taxon>
        <taxon>Streptophyta</taxon>
        <taxon>Embryophyta</taxon>
        <taxon>Tracheophyta</taxon>
        <taxon>Spermatophyta</taxon>
        <taxon>Magnoliopsida</taxon>
        <taxon>Liliopsida</taxon>
        <taxon>Araceae</taxon>
        <taxon>Lemnoideae</taxon>
        <taxon>Spirodela</taxon>
    </lineage>
</organism>
<gene>
    <name evidence="2" type="ORF">SI7747_01000276</name>
</gene>
<dbReference type="EMBL" id="LR743588">
    <property type="protein sequence ID" value="CAA2613871.1"/>
    <property type="molecule type" value="Genomic_DNA"/>
</dbReference>
<feature type="compositionally biased region" description="Polar residues" evidence="1">
    <location>
        <begin position="13"/>
        <end position="28"/>
    </location>
</feature>